<dbReference type="PROSITE" id="PS50920">
    <property type="entry name" value="SOLCAR"/>
    <property type="match status" value="3"/>
</dbReference>
<protein>
    <recommendedName>
        <fullName evidence="8">Mitochondrial carrier protein</fullName>
    </recommendedName>
</protein>
<dbReference type="EMBL" id="JAGTXO010000048">
    <property type="protein sequence ID" value="KAG8458744.1"/>
    <property type="molecule type" value="Genomic_DNA"/>
</dbReference>
<keyword evidence="2 4" id="KW-0812">Transmembrane</keyword>
<evidence type="ECO:0000256" key="4">
    <source>
        <dbReference type="PROSITE-ProRule" id="PRU00282"/>
    </source>
</evidence>
<evidence type="ECO:0000256" key="1">
    <source>
        <dbReference type="ARBA" id="ARBA00004141"/>
    </source>
</evidence>
<dbReference type="InterPro" id="IPR023395">
    <property type="entry name" value="MCP_dom_sf"/>
</dbReference>
<feature type="repeat" description="Solcar" evidence="4">
    <location>
        <begin position="217"/>
        <end position="301"/>
    </location>
</feature>
<dbReference type="AlphaFoldDB" id="A0A8J5X6C5"/>
<dbReference type="SUPFAM" id="SSF103506">
    <property type="entry name" value="Mitochondrial carrier"/>
    <property type="match status" value="1"/>
</dbReference>
<accession>A0A8J5X6C5</accession>
<gene>
    <name evidence="6" type="ORF">KFE25_012942</name>
</gene>
<dbReference type="OMA" id="GATMIRN"/>
<organism evidence="6 7">
    <name type="scientific">Diacronema lutheri</name>
    <name type="common">Unicellular marine alga</name>
    <name type="synonym">Monochrysis lutheri</name>
    <dbReference type="NCBI Taxonomy" id="2081491"/>
    <lineage>
        <taxon>Eukaryota</taxon>
        <taxon>Haptista</taxon>
        <taxon>Haptophyta</taxon>
        <taxon>Pavlovophyceae</taxon>
        <taxon>Pavlovales</taxon>
        <taxon>Pavlovaceae</taxon>
        <taxon>Diacronema</taxon>
    </lineage>
</organism>
<dbReference type="Gene3D" id="1.50.40.10">
    <property type="entry name" value="Mitochondrial carrier domain"/>
    <property type="match status" value="1"/>
</dbReference>
<evidence type="ECO:0008006" key="8">
    <source>
        <dbReference type="Google" id="ProtNLM"/>
    </source>
</evidence>
<evidence type="ECO:0000256" key="2">
    <source>
        <dbReference type="ARBA" id="ARBA00022692"/>
    </source>
</evidence>
<evidence type="ECO:0000313" key="7">
    <source>
        <dbReference type="Proteomes" id="UP000751190"/>
    </source>
</evidence>
<comment type="subcellular location">
    <subcellularLocation>
        <location evidence="1">Membrane</location>
        <topology evidence="1">Multi-pass membrane protein</topology>
    </subcellularLocation>
</comment>
<dbReference type="PANTHER" id="PTHR46080:SF18">
    <property type="entry name" value="MITOCHONDRIAL SUBSTRATE CARRIER FAMILY PROTEIN J"/>
    <property type="match status" value="1"/>
</dbReference>
<comment type="similarity">
    <text evidence="5">Belongs to the mitochondrial carrier (TC 2.A.29) family.</text>
</comment>
<dbReference type="OrthoDB" id="250329at2759"/>
<keyword evidence="3 4" id="KW-0472">Membrane</keyword>
<reference evidence="6" key="1">
    <citation type="submission" date="2021-05" db="EMBL/GenBank/DDBJ databases">
        <title>The genome of the haptophyte Pavlova lutheri (Diacronema luteri, Pavlovales) - a model for lipid biosynthesis in eukaryotic algae.</title>
        <authorList>
            <person name="Hulatt C.J."/>
            <person name="Posewitz M.C."/>
        </authorList>
    </citation>
    <scope>NUCLEOTIDE SEQUENCE</scope>
    <source>
        <strain evidence="6">NIVA-4/92</strain>
    </source>
</reference>
<dbReference type="Pfam" id="PF00153">
    <property type="entry name" value="Mito_carr"/>
    <property type="match status" value="3"/>
</dbReference>
<evidence type="ECO:0000313" key="6">
    <source>
        <dbReference type="EMBL" id="KAG8458744.1"/>
    </source>
</evidence>
<feature type="repeat" description="Solcar" evidence="4">
    <location>
        <begin position="108"/>
        <end position="206"/>
    </location>
</feature>
<dbReference type="InterPro" id="IPR018108">
    <property type="entry name" value="MCP_transmembrane"/>
</dbReference>
<evidence type="ECO:0000256" key="5">
    <source>
        <dbReference type="RuleBase" id="RU000488"/>
    </source>
</evidence>
<name>A0A8J5X6C5_DIALT</name>
<evidence type="ECO:0000256" key="3">
    <source>
        <dbReference type="ARBA" id="ARBA00023136"/>
    </source>
</evidence>
<dbReference type="PANTHER" id="PTHR46080">
    <property type="entry name" value="MITOCHONDRIAL SUBSTRATE CARRIER FAMILY PROTEIN J"/>
    <property type="match status" value="1"/>
</dbReference>
<dbReference type="Proteomes" id="UP000751190">
    <property type="component" value="Unassembled WGS sequence"/>
</dbReference>
<feature type="repeat" description="Solcar" evidence="4">
    <location>
        <begin position="11"/>
        <end position="98"/>
    </location>
</feature>
<comment type="caution">
    <text evidence="6">The sequence shown here is derived from an EMBL/GenBank/DDBJ whole genome shotgun (WGS) entry which is preliminary data.</text>
</comment>
<sequence length="312" mass="33297">MTTPFEHDLQSYTRFSGVCGAVAAAEGMLTYPFDLIKTRQQASPNSSHVMHRSTLRYLTSVVRTDGVRSLYRGFGWSVIGGLPSEVSFYLSYTVLKDALLQTRAGQEHPSSVYLAAGAGADAISLLLWVPADIISQRLQVQGVVPSGLAQPQPAPHALPASGWQLARHVLATEGLVGLFRGLGPTLAVHTPASAVWWLTYETGKETVGKALGRKADESVLVQSCAGALAGATAAAITTPLDVLKTRVQCAAHHRPVHAHLAELLRDSAGLSALLRGFVPRVIASAPRSVISLVGYELALKYARVSYRPEADR</sequence>
<dbReference type="GO" id="GO:0016020">
    <property type="term" value="C:membrane"/>
    <property type="evidence" value="ECO:0007669"/>
    <property type="project" value="UniProtKB-SubCell"/>
</dbReference>
<proteinExistence type="inferred from homology"/>
<keyword evidence="7" id="KW-1185">Reference proteome</keyword>
<keyword evidence="5" id="KW-0813">Transport</keyword>